<dbReference type="RefSeq" id="WP_301591423.1">
    <property type="nucleotide sequence ID" value="NZ_JAPFQI010000015.1"/>
</dbReference>
<feature type="region of interest" description="Disordered" evidence="4">
    <location>
        <begin position="165"/>
        <end position="187"/>
    </location>
</feature>
<keyword evidence="1" id="KW-0732">Signal</keyword>
<evidence type="ECO:0000313" key="6">
    <source>
        <dbReference type="EMBL" id="MCW8087244.1"/>
    </source>
</evidence>
<feature type="compositionally biased region" description="Gly residues" evidence="4">
    <location>
        <begin position="165"/>
        <end position="176"/>
    </location>
</feature>
<feature type="domain" description="Outer membrane protein assembly factor BamE" evidence="5">
    <location>
        <begin position="47"/>
        <end position="121"/>
    </location>
</feature>
<organism evidence="6 7">
    <name type="scientific">Sabulicella glaciei</name>
    <dbReference type="NCBI Taxonomy" id="2984948"/>
    <lineage>
        <taxon>Bacteria</taxon>
        <taxon>Pseudomonadati</taxon>
        <taxon>Pseudomonadota</taxon>
        <taxon>Alphaproteobacteria</taxon>
        <taxon>Acetobacterales</taxon>
        <taxon>Acetobacteraceae</taxon>
        <taxon>Sabulicella</taxon>
    </lineage>
</organism>
<evidence type="ECO:0000313" key="7">
    <source>
        <dbReference type="Proteomes" id="UP001526430"/>
    </source>
</evidence>
<accession>A0ABT3NYK2</accession>
<dbReference type="InterPro" id="IPR037873">
    <property type="entry name" value="BamE-like"/>
</dbReference>
<dbReference type="PROSITE" id="PS51257">
    <property type="entry name" value="PROKAR_LIPOPROTEIN"/>
    <property type="match status" value="1"/>
</dbReference>
<keyword evidence="3" id="KW-0998">Cell outer membrane</keyword>
<dbReference type="InterPro" id="IPR007450">
    <property type="entry name" value="BamE_dom"/>
</dbReference>
<proteinExistence type="predicted"/>
<comment type="caution">
    <text evidence="6">The sequence shown here is derived from an EMBL/GenBank/DDBJ whole genome shotgun (WGS) entry which is preliminary data.</text>
</comment>
<dbReference type="PANTHER" id="PTHR37482:SF1">
    <property type="entry name" value="OUTER MEMBRANE PROTEIN ASSEMBLY FACTOR BAME"/>
    <property type="match status" value="1"/>
</dbReference>
<evidence type="ECO:0000256" key="2">
    <source>
        <dbReference type="ARBA" id="ARBA00023136"/>
    </source>
</evidence>
<dbReference type="EMBL" id="JAPFQI010000015">
    <property type="protein sequence ID" value="MCW8087244.1"/>
    <property type="molecule type" value="Genomic_DNA"/>
</dbReference>
<keyword evidence="7" id="KW-1185">Reference proteome</keyword>
<keyword evidence="2" id="KW-0472">Membrane</keyword>
<dbReference type="Proteomes" id="UP001526430">
    <property type="component" value="Unassembled WGS sequence"/>
</dbReference>
<evidence type="ECO:0000256" key="1">
    <source>
        <dbReference type="ARBA" id="ARBA00022729"/>
    </source>
</evidence>
<evidence type="ECO:0000256" key="3">
    <source>
        <dbReference type="ARBA" id="ARBA00023237"/>
    </source>
</evidence>
<evidence type="ECO:0000259" key="5">
    <source>
        <dbReference type="Pfam" id="PF04355"/>
    </source>
</evidence>
<protein>
    <submittedName>
        <fullName evidence="6">Outer membrane protein assembly factor BamE</fullName>
    </submittedName>
</protein>
<name>A0ABT3NYK2_9PROT</name>
<dbReference type="PANTHER" id="PTHR37482">
    <property type="entry name" value="OUTER MEMBRANE PROTEIN ASSEMBLY FACTOR BAME"/>
    <property type="match status" value="1"/>
</dbReference>
<sequence>MARAPLTVNIRLLAALLAGGTLAGCAYLPPLPERPREVFSTPIIPRGHAVPEEALAQVTPGVSTRQDVQAALGSPSHTSTFTDNSWYYISSASQLRPGRTLAIRNQQVVAVDFAENGTVRDVRRLGEQDMRSVDVVSRETPTPGNERTLLQALFGNIGRFGATPGGLSGSGGGTTAGVGVPTPGMMR</sequence>
<dbReference type="Pfam" id="PF04355">
    <property type="entry name" value="BamE"/>
    <property type="match status" value="1"/>
</dbReference>
<feature type="compositionally biased region" description="Low complexity" evidence="4">
    <location>
        <begin position="177"/>
        <end position="187"/>
    </location>
</feature>
<reference evidence="6 7" key="1">
    <citation type="submission" date="2022-10" db="EMBL/GenBank/DDBJ databases">
        <title>Roseococcus glaciei nov., sp. nov., isolated from glacier.</title>
        <authorList>
            <person name="Liu Q."/>
            <person name="Xin Y.-H."/>
        </authorList>
    </citation>
    <scope>NUCLEOTIDE SEQUENCE [LARGE SCALE GENOMIC DNA]</scope>
    <source>
        <strain evidence="6 7">MDT2-1-1</strain>
    </source>
</reference>
<dbReference type="Gene3D" id="3.30.1450.10">
    <property type="match status" value="1"/>
</dbReference>
<gene>
    <name evidence="6" type="primary">bamE</name>
    <name evidence="6" type="ORF">OF850_16540</name>
</gene>
<evidence type="ECO:0000256" key="4">
    <source>
        <dbReference type="SAM" id="MobiDB-lite"/>
    </source>
</evidence>
<dbReference type="InterPro" id="IPR026592">
    <property type="entry name" value="BamE"/>
</dbReference>